<sequence>PFRARAASPAPGPLGDVARQLRSGVARPSRKEDMLRPDLNQEAARSPTSSAAALRPGERAAARKPAPLPPPPPPSSLSSTSWQTRASTVAAPRSERRRSVEKTKDEPDASSYNAGLRVASGSQTMHLTARSGMVKVEPNAVSYSPLRIRRWRPSWWPSKVERDTVSHSAAIRACYIGRQMPRLTARGGRRSWNPTLESEANLV</sequence>
<organism evidence="2 3">
    <name type="scientific">Prorocentrum cordatum</name>
    <dbReference type="NCBI Taxonomy" id="2364126"/>
    <lineage>
        <taxon>Eukaryota</taxon>
        <taxon>Sar</taxon>
        <taxon>Alveolata</taxon>
        <taxon>Dinophyceae</taxon>
        <taxon>Prorocentrales</taxon>
        <taxon>Prorocentraceae</taxon>
        <taxon>Prorocentrum</taxon>
    </lineage>
</organism>
<gene>
    <name evidence="2" type="ORF">PCOR1329_LOCUS32490</name>
</gene>
<comment type="caution">
    <text evidence="2">The sequence shown here is derived from an EMBL/GenBank/DDBJ whole genome shotgun (WGS) entry which is preliminary data.</text>
</comment>
<evidence type="ECO:0000313" key="3">
    <source>
        <dbReference type="Proteomes" id="UP001189429"/>
    </source>
</evidence>
<proteinExistence type="predicted"/>
<evidence type="ECO:0000313" key="2">
    <source>
        <dbReference type="EMBL" id="CAK0835781.1"/>
    </source>
</evidence>
<dbReference type="Proteomes" id="UP001189429">
    <property type="component" value="Unassembled WGS sequence"/>
</dbReference>
<feature type="compositionally biased region" description="Pro residues" evidence="1">
    <location>
        <begin position="66"/>
        <end position="75"/>
    </location>
</feature>
<dbReference type="EMBL" id="CAUYUJ010013213">
    <property type="protein sequence ID" value="CAK0835781.1"/>
    <property type="molecule type" value="Genomic_DNA"/>
</dbReference>
<protein>
    <submittedName>
        <fullName evidence="2">Uncharacterized protein</fullName>
    </submittedName>
</protein>
<feature type="region of interest" description="Disordered" evidence="1">
    <location>
        <begin position="1"/>
        <end position="115"/>
    </location>
</feature>
<feature type="non-terminal residue" evidence="2">
    <location>
        <position position="1"/>
    </location>
</feature>
<feature type="compositionally biased region" description="Basic and acidic residues" evidence="1">
    <location>
        <begin position="93"/>
        <end position="107"/>
    </location>
</feature>
<evidence type="ECO:0000256" key="1">
    <source>
        <dbReference type="SAM" id="MobiDB-lite"/>
    </source>
</evidence>
<name>A0ABN9STH7_9DINO</name>
<keyword evidence="3" id="KW-1185">Reference proteome</keyword>
<reference evidence="2" key="1">
    <citation type="submission" date="2023-10" db="EMBL/GenBank/DDBJ databases">
        <authorList>
            <person name="Chen Y."/>
            <person name="Shah S."/>
            <person name="Dougan E. K."/>
            <person name="Thang M."/>
            <person name="Chan C."/>
        </authorList>
    </citation>
    <scope>NUCLEOTIDE SEQUENCE [LARGE SCALE GENOMIC DNA]</scope>
</reference>
<accession>A0ABN9STH7</accession>